<feature type="compositionally biased region" description="Pro residues" evidence="1">
    <location>
        <begin position="325"/>
        <end position="339"/>
    </location>
</feature>
<dbReference type="Proteomes" id="UP001165378">
    <property type="component" value="Unassembled WGS sequence"/>
</dbReference>
<feature type="chain" id="PRO_5041388670" evidence="3">
    <location>
        <begin position="29"/>
        <end position="411"/>
    </location>
</feature>
<sequence>MRFRRTAAVAALAAATASLGLSTGTATAAQPTIRTETVDRIDGVQPGATLDAPLTFVADGGSIDKFIVVASLGPDFTTAENYSNCVYGKPRSGPGAAYELAVCVVEQHIAEGVAYRPAQPVKLKLAADATTAAASFGVVPWDEQAYRTYTDGQFTPGSGTAEMRFAERPGGPLPETSLTSGFAQLYVTTTVPADLAIADGEVTRTDKGTDVSFTVTNTGPGKFYAGPGPWLRARVDLPKGVTYVSDGPRDCNWPKGHVPGVGSPDGVWLTCSMAADAASSAFRTKIHFVGSVPADAVIKVTLFPSAFDKNQTNDVATIALVPGAKPQPVPVPVPTPPPGSGSASQGGSATTGGTTSGAPAGNQAEVPGTELANTGGSSSTLLIAGAGAGLLLVAGAAFFVARRRKGGVTAA</sequence>
<proteinExistence type="predicted"/>
<dbReference type="AlphaFoldDB" id="A0AA41Q238"/>
<gene>
    <name evidence="4" type="ORF">LZ495_19275</name>
</gene>
<evidence type="ECO:0000313" key="4">
    <source>
        <dbReference type="EMBL" id="MCF2529341.1"/>
    </source>
</evidence>
<keyword evidence="5" id="KW-1185">Reference proteome</keyword>
<evidence type="ECO:0000256" key="2">
    <source>
        <dbReference type="SAM" id="Phobius"/>
    </source>
</evidence>
<evidence type="ECO:0000256" key="3">
    <source>
        <dbReference type="SAM" id="SignalP"/>
    </source>
</evidence>
<dbReference type="NCBIfam" id="TIGR01167">
    <property type="entry name" value="LPXTG_anchor"/>
    <property type="match status" value="1"/>
</dbReference>
<dbReference type="NCBIfam" id="NF041528">
    <property type="entry name" value="strep_LAETG"/>
    <property type="match status" value="1"/>
</dbReference>
<reference evidence="4" key="1">
    <citation type="submission" date="2022-01" db="EMBL/GenBank/DDBJ databases">
        <title>Genome-Based Taxonomic Classification of the Phylum Actinobacteria.</title>
        <authorList>
            <person name="Gao Y."/>
        </authorList>
    </citation>
    <scope>NUCLEOTIDE SEQUENCE</scope>
    <source>
        <strain evidence="4">KLBMP 8922</strain>
    </source>
</reference>
<feature type="transmembrane region" description="Helical" evidence="2">
    <location>
        <begin position="381"/>
        <end position="401"/>
    </location>
</feature>
<organism evidence="4 5">
    <name type="scientific">Yinghuangia soli</name>
    <dbReference type="NCBI Taxonomy" id="2908204"/>
    <lineage>
        <taxon>Bacteria</taxon>
        <taxon>Bacillati</taxon>
        <taxon>Actinomycetota</taxon>
        <taxon>Actinomycetes</taxon>
        <taxon>Kitasatosporales</taxon>
        <taxon>Streptomycetaceae</taxon>
        <taxon>Yinghuangia</taxon>
    </lineage>
</organism>
<evidence type="ECO:0000313" key="5">
    <source>
        <dbReference type="Proteomes" id="UP001165378"/>
    </source>
</evidence>
<comment type="caution">
    <text evidence="4">The sequence shown here is derived from an EMBL/GenBank/DDBJ whole genome shotgun (WGS) entry which is preliminary data.</text>
</comment>
<feature type="compositionally biased region" description="Low complexity" evidence="1">
    <location>
        <begin position="340"/>
        <end position="361"/>
    </location>
</feature>
<keyword evidence="2" id="KW-0812">Transmembrane</keyword>
<feature type="signal peptide" evidence="3">
    <location>
        <begin position="1"/>
        <end position="28"/>
    </location>
</feature>
<evidence type="ECO:0000256" key="1">
    <source>
        <dbReference type="SAM" id="MobiDB-lite"/>
    </source>
</evidence>
<dbReference type="EMBL" id="JAKFHA010000010">
    <property type="protein sequence ID" value="MCF2529341.1"/>
    <property type="molecule type" value="Genomic_DNA"/>
</dbReference>
<accession>A0AA41Q238</accession>
<keyword evidence="3" id="KW-0732">Signal</keyword>
<keyword evidence="2" id="KW-0472">Membrane</keyword>
<keyword evidence="2" id="KW-1133">Transmembrane helix</keyword>
<feature type="region of interest" description="Disordered" evidence="1">
    <location>
        <begin position="323"/>
        <end position="372"/>
    </location>
</feature>
<protein>
    <submittedName>
        <fullName evidence="4">LPXTG cell wall anchor domain-containing protein</fullName>
    </submittedName>
</protein>
<name>A0AA41Q238_9ACTN</name>
<dbReference type="RefSeq" id="WP_235053582.1">
    <property type="nucleotide sequence ID" value="NZ_JAKFHA010000010.1"/>
</dbReference>